<dbReference type="PANTHER" id="PTHR37530">
    <property type="entry name" value="OUTER MEMBRANE PROTEIN SLP"/>
    <property type="match status" value="1"/>
</dbReference>
<dbReference type="Pfam" id="PF03843">
    <property type="entry name" value="Slp"/>
    <property type="match status" value="1"/>
</dbReference>
<dbReference type="Proteomes" id="UP000593737">
    <property type="component" value="Chromosome"/>
</dbReference>
<dbReference type="GO" id="GO:0019867">
    <property type="term" value="C:outer membrane"/>
    <property type="evidence" value="ECO:0007669"/>
    <property type="project" value="InterPro"/>
</dbReference>
<dbReference type="KEGG" id="nkf:Nkreftii_002784"/>
<dbReference type="EMBL" id="CP047423">
    <property type="protein sequence ID" value="QPD05010.1"/>
    <property type="molecule type" value="Genomic_DNA"/>
</dbReference>
<evidence type="ECO:0000313" key="1">
    <source>
        <dbReference type="EMBL" id="QPD05010.1"/>
    </source>
</evidence>
<dbReference type="AlphaFoldDB" id="A0A7S8J0H8"/>
<gene>
    <name evidence="1" type="ORF">Nkreftii_002784</name>
</gene>
<evidence type="ECO:0000313" key="2">
    <source>
        <dbReference type="Proteomes" id="UP000593737"/>
    </source>
</evidence>
<proteinExistence type="predicted"/>
<protein>
    <submittedName>
        <fullName evidence="1">Putative Outer membrane lipoprotein, Slp family</fullName>
    </submittedName>
</protein>
<accession>A0A7S8J0H8</accession>
<keyword evidence="1" id="KW-0449">Lipoprotein</keyword>
<organism evidence="1 2">
    <name type="scientific">Candidatus Nitrospira kreftii</name>
    <dbReference type="NCBI Taxonomy" id="2652173"/>
    <lineage>
        <taxon>Bacteria</taxon>
        <taxon>Pseudomonadati</taxon>
        <taxon>Nitrospirota</taxon>
        <taxon>Nitrospiria</taxon>
        <taxon>Nitrospirales</taxon>
        <taxon>Nitrospiraceae</taxon>
        <taxon>Nitrospira</taxon>
    </lineage>
</organism>
<sequence>MHVLPRNVLWLLVGLLIAGCASQRVVPDELEPLVDRTVTFAEVIAAPESYQGRVLVLGGEVLKAKRLKDGTQIELLQLPLNKDERPILDRQQSQGRFFAIQPKFLDPATIVAGTKMTIVGEVSGAKTDHLDDVEYRYPVVTVKHLHTWQEQSQEYIRPRPGFSFGIFGGTGFGGGRGGLGIGF</sequence>
<dbReference type="InterPro" id="IPR004658">
    <property type="entry name" value="OMP_Slp"/>
</dbReference>
<dbReference type="PROSITE" id="PS51257">
    <property type="entry name" value="PROKAR_LIPOPROTEIN"/>
    <property type="match status" value="1"/>
</dbReference>
<name>A0A7S8J0H8_9BACT</name>
<dbReference type="PIRSF" id="PIRSF004982">
    <property type="entry name" value="SlP"/>
    <property type="match status" value="1"/>
</dbReference>
<dbReference type="PANTHER" id="PTHR37530:SF1">
    <property type="entry name" value="OUTER MEMBRANE PROTEIN SLP"/>
    <property type="match status" value="1"/>
</dbReference>
<reference evidence="1 2" key="1">
    <citation type="journal article" date="2020" name="ISME J.">
        <title>Enrichment and physiological characterization of a novel comammox Nitrospira indicates ammonium inhibition of complete nitrification.</title>
        <authorList>
            <person name="Sakoula D."/>
            <person name="Koch H."/>
            <person name="Frank J."/>
            <person name="Jetten M.S.M."/>
            <person name="van Kessel M.A.H.J."/>
            <person name="Lucker S."/>
        </authorList>
    </citation>
    <scope>NUCLEOTIDE SEQUENCE [LARGE SCALE GENOMIC DNA]</scope>
    <source>
        <strain evidence="1">Comreactor17</strain>
    </source>
</reference>